<evidence type="ECO:0000313" key="4">
    <source>
        <dbReference type="Proteomes" id="UP000282837"/>
    </source>
</evidence>
<dbReference type="InterPro" id="IPR036291">
    <property type="entry name" value="NAD(P)-bd_dom_sf"/>
</dbReference>
<dbReference type="SUPFAM" id="SSF51735">
    <property type="entry name" value="NAD(P)-binding Rossmann-fold domains"/>
    <property type="match status" value="1"/>
</dbReference>
<dbReference type="GO" id="GO:0000166">
    <property type="term" value="F:nucleotide binding"/>
    <property type="evidence" value="ECO:0007669"/>
    <property type="project" value="InterPro"/>
</dbReference>
<protein>
    <submittedName>
        <fullName evidence="3">Gfo/Idh/MocA family oxidoreductase</fullName>
    </submittedName>
</protein>
<sequence length="366" mass="38910">MGLIGGGPGSFIGPVHRIAAELDREIELVAGAFSSSAEKSKIAGETYRIDPARAYPDIATMLASEAAREDGIDFVAITTPNHMHLPAAKAALEAGIAVICDKPATTTLAQAHELAAIIEKAGKPFALTYTYSGYPLVREARARIAAGALGTIRKVTVEYPQGWLSKPDTGKQAEWRGDPSRSGVGGCIADIGVHAFHLAEFITGLRVTRLLADLGTVVEGRAVDDDCQMFLRFDNGARGSLLASQIAVGERNGLSIRIYGEKAALRWRQEEPNQLWIFHDDGRSELVQAGDPALGSDAQWASRTPGGHPEGYLEAFANLYRDFARMLRGEEGALVPGIEDGLRGMALIETAVAASAAGAGWVDFTV</sequence>
<dbReference type="InterPro" id="IPR000683">
    <property type="entry name" value="Gfo/Idh/MocA-like_OxRdtase_N"/>
</dbReference>
<dbReference type="InterPro" id="IPR051317">
    <property type="entry name" value="Gfo/Idh/MocA_oxidoreduct"/>
</dbReference>
<dbReference type="PANTHER" id="PTHR43708">
    <property type="entry name" value="CONSERVED EXPRESSED OXIDOREDUCTASE (EUROFUNG)"/>
    <property type="match status" value="1"/>
</dbReference>
<dbReference type="Gene3D" id="3.40.50.720">
    <property type="entry name" value="NAD(P)-binding Rossmann-like Domain"/>
    <property type="match status" value="1"/>
</dbReference>
<dbReference type="Pfam" id="PF01408">
    <property type="entry name" value="GFO_IDH_MocA"/>
    <property type="match status" value="1"/>
</dbReference>
<dbReference type="EMBL" id="SACO01000002">
    <property type="protein sequence ID" value="RVU06860.1"/>
    <property type="molecule type" value="Genomic_DNA"/>
</dbReference>
<dbReference type="Proteomes" id="UP000282837">
    <property type="component" value="Unassembled WGS sequence"/>
</dbReference>
<reference evidence="3 4" key="1">
    <citation type="submission" date="2019-01" db="EMBL/GenBank/DDBJ databases">
        <authorList>
            <person name="Chen W.-M."/>
        </authorList>
    </citation>
    <scope>NUCLEOTIDE SEQUENCE [LARGE SCALE GENOMIC DNA]</scope>
    <source>
        <strain evidence="3 4">FSY-9</strain>
    </source>
</reference>
<dbReference type="AlphaFoldDB" id="A0A3S2X6F9"/>
<evidence type="ECO:0000259" key="1">
    <source>
        <dbReference type="Pfam" id="PF01408"/>
    </source>
</evidence>
<keyword evidence="4" id="KW-1185">Reference proteome</keyword>
<dbReference type="PANTHER" id="PTHR43708:SF3">
    <property type="entry name" value="OXIDOREDUCTASE"/>
    <property type="match status" value="1"/>
</dbReference>
<gene>
    <name evidence="3" type="ORF">EOE18_02540</name>
</gene>
<comment type="caution">
    <text evidence="3">The sequence shown here is derived from an EMBL/GenBank/DDBJ whole genome shotgun (WGS) entry which is preliminary data.</text>
</comment>
<dbReference type="Pfam" id="PF22725">
    <property type="entry name" value="GFO_IDH_MocA_C3"/>
    <property type="match status" value="1"/>
</dbReference>
<name>A0A3S2X6F9_9SPHN</name>
<proteinExistence type="predicted"/>
<organism evidence="3 4">
    <name type="scientific">Novosphingobium umbonatum</name>
    <dbReference type="NCBI Taxonomy" id="1908524"/>
    <lineage>
        <taxon>Bacteria</taxon>
        <taxon>Pseudomonadati</taxon>
        <taxon>Pseudomonadota</taxon>
        <taxon>Alphaproteobacteria</taxon>
        <taxon>Sphingomonadales</taxon>
        <taxon>Sphingomonadaceae</taxon>
        <taxon>Novosphingobium</taxon>
    </lineage>
</organism>
<dbReference type="SUPFAM" id="SSF55347">
    <property type="entry name" value="Glyceraldehyde-3-phosphate dehydrogenase-like, C-terminal domain"/>
    <property type="match status" value="1"/>
</dbReference>
<feature type="domain" description="Gfo/Idh/MocA-like oxidoreductase N-terminal" evidence="1">
    <location>
        <begin position="3"/>
        <end position="127"/>
    </location>
</feature>
<feature type="domain" description="GFO/IDH/MocA-like oxidoreductase" evidence="2">
    <location>
        <begin position="137"/>
        <end position="265"/>
    </location>
</feature>
<dbReference type="OrthoDB" id="9815825at2"/>
<accession>A0A3S2X6F9</accession>
<evidence type="ECO:0000313" key="3">
    <source>
        <dbReference type="EMBL" id="RVU06860.1"/>
    </source>
</evidence>
<evidence type="ECO:0000259" key="2">
    <source>
        <dbReference type="Pfam" id="PF22725"/>
    </source>
</evidence>
<dbReference type="InterPro" id="IPR055170">
    <property type="entry name" value="GFO_IDH_MocA-like_dom"/>
</dbReference>
<dbReference type="Gene3D" id="3.30.360.10">
    <property type="entry name" value="Dihydrodipicolinate Reductase, domain 2"/>
    <property type="match status" value="1"/>
</dbReference>